<evidence type="ECO:0000256" key="4">
    <source>
        <dbReference type="ARBA" id="ARBA00022525"/>
    </source>
</evidence>
<name>A0A151WLL6_9HYME</name>
<evidence type="ECO:0000256" key="12">
    <source>
        <dbReference type="ARBA" id="ARBA00023157"/>
    </source>
</evidence>
<evidence type="ECO:0000256" key="7">
    <source>
        <dbReference type="ARBA" id="ARBA00022723"/>
    </source>
</evidence>
<sequence>MWKIIMLCAIVGLTVGQKALYDNYKVFRMIPTTKTQLEILHEMENDGAFSFWDSPSIVNKHVDLMVAPHKLPEFYEKMAEIRIPYQMHIDDVQKLIDETTPKTQTRSKSFDFISYHTLDDIYKNLDDLAEQYPDKVQTVVAGKTYEGREIKGVKVSFKADNHGIFIEGGIHAREWISPATTMYILHQLLTSNDTDVRALAESHDWYIFPSFNPDGYVYTHTTNRLWRKTRKPYGLFCKGSDPNRNWGYRWNTGGSSNNPCSETFAGSAPFSCIETKSVSEYIKSISDRCYAYISFHSYSQLLLFPYGHTRDHLENYDDLYAIGKKSITALKQRYGTSYKTGNIAETIYTATGSSMDYVKGTFGTPITYTYELRDTGRYGFLLPPAQIIPTGEETMDSLVAIILHRIIMWKIIALCAFVGLAAGQKARYDKYKVYRMIPTTQTQLEILRQMENIDGFSFWDFPSIVNKHVDLMVAPHKLPEFFEKMHDIPIYLPYRFHIYDVQKLIDETTPKTRSKSFDLTSYHTLDEIYKNMDVLAEQYPDKVQTVVAGKTYEGRKIKGVKVSFKANKPGIFIEGGTYPREWILPAITMYILHQLLTSNNTDVRALAENHDWYIFPLFNPDGYVYTHTTNRIWRKTREPHRLSLIYCRGSDLNRNWGYRWKNFSSSPCSEIYAGNAPFSCIEAKSMSEYIRSISEELVAYLAFQGYSQLMFPYDYTAQHFADYNNSYAIGTKLITAIKQRHGTTYKTRNVAEMIYMNSGSSTDYVKGIYDIPIIYIYLRDQGNYGFLLPPEQIIPTGEETMDSLVAMFKGAKGREYYKKI</sequence>
<dbReference type="PROSITE" id="PS52035">
    <property type="entry name" value="PEPTIDASE_M14"/>
    <property type="match status" value="2"/>
</dbReference>
<feature type="active site" description="Proton donor/acceptor" evidence="15">
    <location>
        <position position="371"/>
    </location>
</feature>
<dbReference type="InterPro" id="IPR003146">
    <property type="entry name" value="M14A_act_pep"/>
</dbReference>
<dbReference type="FunFam" id="3.30.70.340:FF:000002">
    <property type="entry name" value="Carboxypeptidase A"/>
    <property type="match status" value="2"/>
</dbReference>
<reference evidence="18 19" key="1">
    <citation type="submission" date="2015-09" db="EMBL/GenBank/DDBJ databases">
        <title>Trachymyrmex zeteki WGS genome.</title>
        <authorList>
            <person name="Nygaard S."/>
            <person name="Hu H."/>
            <person name="Boomsma J."/>
            <person name="Zhang G."/>
        </authorList>
    </citation>
    <scope>NUCLEOTIDE SEQUENCE [LARGE SCALE GENOMIC DNA]</scope>
    <source>
        <strain evidence="18">Tzet28-1</strain>
        <tissue evidence="18">Whole body</tissue>
    </source>
</reference>
<evidence type="ECO:0000256" key="1">
    <source>
        <dbReference type="ARBA" id="ARBA00001947"/>
    </source>
</evidence>
<dbReference type="AlphaFoldDB" id="A0A151WLL6"/>
<accession>A0A151WLL6</accession>
<keyword evidence="9" id="KW-0378">Hydrolase</keyword>
<keyword evidence="5 18" id="KW-0121">Carboxypeptidase</keyword>
<dbReference type="SMART" id="SM00631">
    <property type="entry name" value="Zn_pept"/>
    <property type="match status" value="2"/>
</dbReference>
<dbReference type="Gene3D" id="3.40.630.10">
    <property type="entry name" value="Zn peptidases"/>
    <property type="match status" value="2"/>
</dbReference>
<keyword evidence="6" id="KW-0645">Protease</keyword>
<dbReference type="PANTHER" id="PTHR11705">
    <property type="entry name" value="PROTEASE FAMILY M14 CARBOXYPEPTIDASE A,B"/>
    <property type="match status" value="1"/>
</dbReference>
<dbReference type="PRINTS" id="PR00765">
    <property type="entry name" value="CRBOXYPTASEA"/>
</dbReference>
<dbReference type="Pfam" id="PF02244">
    <property type="entry name" value="Propep_M14"/>
    <property type="match status" value="2"/>
</dbReference>
<evidence type="ECO:0000313" key="19">
    <source>
        <dbReference type="Proteomes" id="UP000075809"/>
    </source>
</evidence>
<evidence type="ECO:0000256" key="14">
    <source>
        <dbReference type="ARBA" id="ARBA00069039"/>
    </source>
</evidence>
<comment type="function">
    <text evidence="13">Involved in the digestion of the blood meal.</text>
</comment>
<dbReference type="Pfam" id="PF00246">
    <property type="entry name" value="Peptidase_M14"/>
    <property type="match status" value="2"/>
</dbReference>
<dbReference type="GO" id="GO:0008270">
    <property type="term" value="F:zinc ion binding"/>
    <property type="evidence" value="ECO:0007669"/>
    <property type="project" value="InterPro"/>
</dbReference>
<evidence type="ECO:0000256" key="2">
    <source>
        <dbReference type="ARBA" id="ARBA00004613"/>
    </source>
</evidence>
<feature type="domain" description="Peptidase M14" evidence="17">
    <location>
        <begin position="521"/>
        <end position="811"/>
    </location>
</feature>
<dbReference type="CDD" id="cd03860">
    <property type="entry name" value="M14_CP_A-B_like"/>
    <property type="match status" value="2"/>
</dbReference>
<dbReference type="PANTHER" id="PTHR11705:SF153">
    <property type="entry name" value="ZINC CARBOXYPEPTIDASE A 1-LIKE PROTEIN"/>
    <property type="match status" value="1"/>
</dbReference>
<comment type="subcellular location">
    <subcellularLocation>
        <location evidence="2">Secreted</location>
    </subcellularLocation>
</comment>
<evidence type="ECO:0000256" key="3">
    <source>
        <dbReference type="ARBA" id="ARBA00005988"/>
    </source>
</evidence>
<evidence type="ECO:0000313" key="18">
    <source>
        <dbReference type="EMBL" id="KYQ48754.1"/>
    </source>
</evidence>
<dbReference type="FunFam" id="3.40.630.10:FF:000040">
    <property type="entry name" value="zinc carboxypeptidase"/>
    <property type="match status" value="2"/>
</dbReference>
<keyword evidence="8 16" id="KW-0732">Signal</keyword>
<feature type="signal peptide" evidence="16">
    <location>
        <begin position="1"/>
        <end position="16"/>
    </location>
</feature>
<dbReference type="InterPro" id="IPR036990">
    <property type="entry name" value="M14A-like_propep"/>
</dbReference>
<dbReference type="GO" id="GO:0004181">
    <property type="term" value="F:metallocarboxypeptidase activity"/>
    <property type="evidence" value="ECO:0007669"/>
    <property type="project" value="InterPro"/>
</dbReference>
<evidence type="ECO:0000256" key="6">
    <source>
        <dbReference type="ARBA" id="ARBA00022670"/>
    </source>
</evidence>
<proteinExistence type="inferred from homology"/>
<feature type="chain" id="PRO_5007591280" description="Zinc carboxypeptidase A 1" evidence="16">
    <location>
        <begin position="17"/>
        <end position="820"/>
    </location>
</feature>
<comment type="cofactor">
    <cofactor evidence="1">
        <name>Zn(2+)</name>
        <dbReference type="ChEBI" id="CHEBI:29105"/>
    </cofactor>
</comment>
<evidence type="ECO:0000256" key="11">
    <source>
        <dbReference type="ARBA" id="ARBA00023049"/>
    </source>
</evidence>
<dbReference type="SUPFAM" id="SSF53187">
    <property type="entry name" value="Zn-dependent exopeptidases"/>
    <property type="match status" value="2"/>
</dbReference>
<feature type="domain" description="Peptidase M14" evidence="17">
    <location>
        <begin position="114"/>
        <end position="405"/>
    </location>
</feature>
<protein>
    <recommendedName>
        <fullName evidence="14">Zinc carboxypeptidase A 1</fullName>
    </recommendedName>
</protein>
<comment type="similarity">
    <text evidence="3 15">Belongs to the peptidase M14 family.</text>
</comment>
<dbReference type="InterPro" id="IPR057247">
    <property type="entry name" value="CARBOXYPEPT_ZN_2"/>
</dbReference>
<dbReference type="PROSITE" id="PS00133">
    <property type="entry name" value="CARBOXYPEPT_ZN_2"/>
    <property type="match status" value="1"/>
</dbReference>
<dbReference type="EMBL" id="KQ982959">
    <property type="protein sequence ID" value="KYQ48754.1"/>
    <property type="molecule type" value="Genomic_DNA"/>
</dbReference>
<dbReference type="InterPro" id="IPR000834">
    <property type="entry name" value="Peptidase_M14"/>
</dbReference>
<evidence type="ECO:0000256" key="10">
    <source>
        <dbReference type="ARBA" id="ARBA00022833"/>
    </source>
</evidence>
<keyword evidence="11" id="KW-0482">Metalloprotease</keyword>
<evidence type="ECO:0000259" key="17">
    <source>
        <dbReference type="PROSITE" id="PS52035"/>
    </source>
</evidence>
<evidence type="ECO:0000256" key="5">
    <source>
        <dbReference type="ARBA" id="ARBA00022645"/>
    </source>
</evidence>
<keyword evidence="12" id="KW-1015">Disulfide bond</keyword>
<evidence type="ECO:0000256" key="15">
    <source>
        <dbReference type="PROSITE-ProRule" id="PRU01379"/>
    </source>
</evidence>
<keyword evidence="7" id="KW-0479">Metal-binding</keyword>
<dbReference type="STRING" id="64791.A0A151WLL6"/>
<evidence type="ECO:0000256" key="8">
    <source>
        <dbReference type="ARBA" id="ARBA00022729"/>
    </source>
</evidence>
<evidence type="ECO:0000256" key="9">
    <source>
        <dbReference type="ARBA" id="ARBA00022801"/>
    </source>
</evidence>
<keyword evidence="19" id="KW-1185">Reference proteome</keyword>
<dbReference type="Proteomes" id="UP000075809">
    <property type="component" value="Unassembled WGS sequence"/>
</dbReference>
<dbReference type="GO" id="GO:0005615">
    <property type="term" value="C:extracellular space"/>
    <property type="evidence" value="ECO:0007669"/>
    <property type="project" value="TreeGrafter"/>
</dbReference>
<gene>
    <name evidence="18" type="ORF">ALC60_12260</name>
</gene>
<organism evidence="18 19">
    <name type="scientific">Mycetomoellerius zeteki</name>
    <dbReference type="NCBI Taxonomy" id="64791"/>
    <lineage>
        <taxon>Eukaryota</taxon>
        <taxon>Metazoa</taxon>
        <taxon>Ecdysozoa</taxon>
        <taxon>Arthropoda</taxon>
        <taxon>Hexapoda</taxon>
        <taxon>Insecta</taxon>
        <taxon>Pterygota</taxon>
        <taxon>Neoptera</taxon>
        <taxon>Endopterygota</taxon>
        <taxon>Hymenoptera</taxon>
        <taxon>Apocrita</taxon>
        <taxon>Aculeata</taxon>
        <taxon>Formicoidea</taxon>
        <taxon>Formicidae</taxon>
        <taxon>Myrmicinae</taxon>
        <taxon>Mycetomoellerius</taxon>
    </lineage>
</organism>
<comment type="caution">
    <text evidence="15">Lacks conserved residue(s) required for the propagation of feature annotation.</text>
</comment>
<evidence type="ECO:0000256" key="13">
    <source>
        <dbReference type="ARBA" id="ARBA00057299"/>
    </source>
</evidence>
<evidence type="ECO:0000256" key="16">
    <source>
        <dbReference type="SAM" id="SignalP"/>
    </source>
</evidence>
<keyword evidence="4" id="KW-0964">Secreted</keyword>
<keyword evidence="10" id="KW-0862">Zinc</keyword>
<dbReference type="GO" id="GO:0006508">
    <property type="term" value="P:proteolysis"/>
    <property type="evidence" value="ECO:0007669"/>
    <property type="project" value="UniProtKB-KW"/>
</dbReference>
<dbReference type="Gene3D" id="3.30.70.340">
    <property type="entry name" value="Metallocarboxypeptidase-like"/>
    <property type="match status" value="2"/>
</dbReference>
<dbReference type="SUPFAM" id="SSF54897">
    <property type="entry name" value="Protease propeptides/inhibitors"/>
    <property type="match status" value="2"/>
</dbReference>